<reference evidence="3 4" key="1">
    <citation type="journal article" date="2020" name="Nature">
        <title>Six reference-quality genomes reveal evolution of bat adaptations.</title>
        <authorList>
            <person name="Jebb D."/>
            <person name="Huang Z."/>
            <person name="Pippel M."/>
            <person name="Hughes G.M."/>
            <person name="Lavrichenko K."/>
            <person name="Devanna P."/>
            <person name="Winkler S."/>
            <person name="Jermiin L.S."/>
            <person name="Skirmuntt E.C."/>
            <person name="Katzourakis A."/>
            <person name="Burkitt-Gray L."/>
            <person name="Ray D.A."/>
            <person name="Sullivan K.A.M."/>
            <person name="Roscito J.G."/>
            <person name="Kirilenko B.M."/>
            <person name="Davalos L.M."/>
            <person name="Corthals A.P."/>
            <person name="Power M.L."/>
            <person name="Jones G."/>
            <person name="Ransome R.D."/>
            <person name="Dechmann D.K.N."/>
            <person name="Locatelli A.G."/>
            <person name="Puechmaille S.J."/>
            <person name="Fedrigo O."/>
            <person name="Jarvis E.D."/>
            <person name="Hiller M."/>
            <person name="Vernes S.C."/>
            <person name="Myers E.W."/>
            <person name="Teeling E.C."/>
        </authorList>
    </citation>
    <scope>NUCLEOTIDE SEQUENCE [LARGE SCALE GENOMIC DNA]</scope>
    <source>
        <strain evidence="3">Bat1K_MPI-CBG_1</strain>
    </source>
</reference>
<keyword evidence="2" id="KW-0472">Membrane</keyword>
<keyword evidence="2" id="KW-1133">Transmembrane helix</keyword>
<feature type="transmembrane region" description="Helical" evidence="2">
    <location>
        <begin position="82"/>
        <end position="105"/>
    </location>
</feature>
<gene>
    <name evidence="3" type="ORF">HJG60_008103</name>
</gene>
<name>A0A834BK91_9CHIR</name>
<organism evidence="3 4">
    <name type="scientific">Phyllostomus discolor</name>
    <name type="common">pale spear-nosed bat</name>
    <dbReference type="NCBI Taxonomy" id="89673"/>
    <lineage>
        <taxon>Eukaryota</taxon>
        <taxon>Metazoa</taxon>
        <taxon>Chordata</taxon>
        <taxon>Craniata</taxon>
        <taxon>Vertebrata</taxon>
        <taxon>Euteleostomi</taxon>
        <taxon>Mammalia</taxon>
        <taxon>Eutheria</taxon>
        <taxon>Laurasiatheria</taxon>
        <taxon>Chiroptera</taxon>
        <taxon>Yangochiroptera</taxon>
        <taxon>Phyllostomidae</taxon>
        <taxon>Phyllostominae</taxon>
        <taxon>Phyllostomus</taxon>
    </lineage>
</organism>
<feature type="transmembrane region" description="Helical" evidence="2">
    <location>
        <begin position="49"/>
        <end position="70"/>
    </location>
</feature>
<dbReference type="EMBL" id="JABVXQ010000001">
    <property type="protein sequence ID" value="KAF6131243.1"/>
    <property type="molecule type" value="Genomic_DNA"/>
</dbReference>
<evidence type="ECO:0000256" key="1">
    <source>
        <dbReference type="SAM" id="MobiDB-lite"/>
    </source>
</evidence>
<protein>
    <submittedName>
        <fullName evidence="3">Uncharacterized protein</fullName>
    </submittedName>
</protein>
<dbReference type="Proteomes" id="UP000664940">
    <property type="component" value="Unassembled WGS sequence"/>
</dbReference>
<evidence type="ECO:0000256" key="2">
    <source>
        <dbReference type="SAM" id="Phobius"/>
    </source>
</evidence>
<accession>A0A834BK91</accession>
<dbReference type="AlphaFoldDB" id="A0A834BK91"/>
<proteinExistence type="predicted"/>
<keyword evidence="2" id="KW-0812">Transmembrane</keyword>
<comment type="caution">
    <text evidence="3">The sequence shown here is derived from an EMBL/GenBank/DDBJ whole genome shotgun (WGS) entry which is preliminary data.</text>
</comment>
<evidence type="ECO:0000313" key="3">
    <source>
        <dbReference type="EMBL" id="KAF6131243.1"/>
    </source>
</evidence>
<feature type="region of interest" description="Disordered" evidence="1">
    <location>
        <begin position="129"/>
        <end position="180"/>
    </location>
</feature>
<evidence type="ECO:0000313" key="4">
    <source>
        <dbReference type="Proteomes" id="UP000664940"/>
    </source>
</evidence>
<feature type="compositionally biased region" description="Pro residues" evidence="1">
    <location>
        <begin position="166"/>
        <end position="180"/>
    </location>
</feature>
<sequence>MAVRAPRSHVQSRQVRLFKLCSRLAEWQPCEGSEAGITAVTTVTTVTTIITTIITILTTITILIIATILATNLLTITTTTMAITILTIITTITTIIILTISSLTVSSSSSLSPSSSRIRFQLQSPRLATSDDLPKAPRPVDGGASNRPGLQHAGHPHPRRSAPTAVPWPAPPPPSRGLAC</sequence>